<name>A0A1S1P8C2_METEX</name>
<organism evidence="1 2">
    <name type="scientific">Methylorubrum extorquens</name>
    <name type="common">Methylobacterium dichloromethanicum</name>
    <name type="synonym">Methylobacterium extorquens</name>
    <dbReference type="NCBI Taxonomy" id="408"/>
    <lineage>
        <taxon>Bacteria</taxon>
        <taxon>Pseudomonadati</taxon>
        <taxon>Pseudomonadota</taxon>
        <taxon>Alphaproteobacteria</taxon>
        <taxon>Hyphomicrobiales</taxon>
        <taxon>Methylobacteriaceae</taxon>
        <taxon>Methylorubrum</taxon>
    </lineage>
</organism>
<dbReference type="AlphaFoldDB" id="A0A1S1P8C2"/>
<dbReference type="InterPro" id="IPR025395">
    <property type="entry name" value="Phage_tail_terminator-like"/>
</dbReference>
<comment type="caution">
    <text evidence="1">The sequence shown here is derived from an EMBL/GenBank/DDBJ whole genome shotgun (WGS) entry which is preliminary data.</text>
</comment>
<dbReference type="Gene3D" id="3.30.2000.20">
    <property type="match status" value="1"/>
</dbReference>
<dbReference type="Proteomes" id="UP000180215">
    <property type="component" value="Unassembled WGS sequence"/>
</dbReference>
<protein>
    <submittedName>
        <fullName evidence="1">Uncharacterized protein</fullName>
    </submittedName>
</protein>
<proteinExistence type="predicted"/>
<evidence type="ECO:0000313" key="1">
    <source>
        <dbReference type="EMBL" id="OHV17551.1"/>
    </source>
</evidence>
<evidence type="ECO:0000313" key="2">
    <source>
        <dbReference type="Proteomes" id="UP000180215"/>
    </source>
</evidence>
<dbReference type="EMBL" id="MNAO01000033">
    <property type="protein sequence ID" value="OHV17551.1"/>
    <property type="molecule type" value="Genomic_DNA"/>
</dbReference>
<sequence>MNLQGETPEDGSTFVQVQYPVANTTTMDLAGTYYREEGAIRIIVNAQRGAETAAGLTLADDLAALFRNKKFGGVQTFAPSSPVIDDRNEEGMYFALSFAVPYQFDFTDSTGFYG</sequence>
<gene>
    <name evidence="1" type="ORF">BK022_04975</name>
</gene>
<reference evidence="1 2" key="1">
    <citation type="submission" date="2016-10" db="EMBL/GenBank/DDBJ databases">
        <title>Draft genome sequence of Methylobacterium extorquens CP3, a seed endophyte of Crotalaria pumila with plant growth-promoting and metal tolerance properties.</title>
        <authorList>
            <person name="Sanchez-Lopez A.S."/>
            <person name="Van Hamme J.D."/>
            <person name="Thijs S."/>
            <person name="Mcammond B.M."/>
            <person name="Stevens V."/>
            <person name="Gonzalez-Chavez M.D.C."/>
            <person name="Vangronsveld J."/>
        </authorList>
    </citation>
    <scope>NUCLEOTIDE SEQUENCE [LARGE SCALE GENOMIC DNA]</scope>
    <source>
        <strain evidence="1 2">CP3</strain>
    </source>
</reference>
<accession>A0A1S1P8C2</accession>
<dbReference type="Pfam" id="PF13554">
    <property type="entry name" value="Phage_tail_terminator_5"/>
    <property type="match status" value="1"/>
</dbReference>